<dbReference type="SUPFAM" id="SSF55620">
    <property type="entry name" value="Tetrahydrobiopterin biosynthesis enzymes-like"/>
    <property type="match status" value="1"/>
</dbReference>
<reference evidence="5" key="1">
    <citation type="submission" date="2018-10" db="EMBL/GenBank/DDBJ databases">
        <authorList>
            <person name="Aoki K."/>
        </authorList>
    </citation>
    <scope>NUCLEOTIDE SEQUENCE</scope>
</reference>
<keyword evidence="3" id="KW-0862">Zinc</keyword>
<keyword evidence="2" id="KW-0479">Metal-binding</keyword>
<organism evidence="5">
    <name type="scientific">hydrothermal vent metagenome</name>
    <dbReference type="NCBI Taxonomy" id="652676"/>
    <lineage>
        <taxon>unclassified sequences</taxon>
        <taxon>metagenomes</taxon>
        <taxon>ecological metagenomes</taxon>
    </lineage>
</organism>
<dbReference type="EC" id="4.1.2.50" evidence="5"/>
<evidence type="ECO:0000256" key="2">
    <source>
        <dbReference type="ARBA" id="ARBA00022723"/>
    </source>
</evidence>
<sequence length="182" mass="21648">MVTKWQISKQFDFCYGHRVWSQKLIKEYALDECLMCRHLHGHQGKILVHLQSDRLINAMVTDFKHLNWFKQFLDDTLDHKFIIDINDPLFNTLLPHYKNKINLIKMKENYYIVDLSILKDEPIYIYEMYEGFVLVDFVPTSENLSAWLLGIVAKKMKQIDIKVSHLEYFETPKSKSVVFSDA</sequence>
<keyword evidence="4 5" id="KW-0456">Lyase</keyword>
<evidence type="ECO:0000313" key="5">
    <source>
        <dbReference type="EMBL" id="VAY87817.1"/>
    </source>
</evidence>
<dbReference type="InterPro" id="IPR038418">
    <property type="entry name" value="6-PTP_synth/QueD_sf"/>
</dbReference>
<comment type="cofactor">
    <cofactor evidence="1">
        <name>Zn(2+)</name>
        <dbReference type="ChEBI" id="CHEBI:29105"/>
    </cofactor>
</comment>
<evidence type="ECO:0000256" key="4">
    <source>
        <dbReference type="ARBA" id="ARBA00023239"/>
    </source>
</evidence>
<gene>
    <name evidence="5" type="ORF">MNB_ARC-1_120</name>
</gene>
<protein>
    <submittedName>
        <fullName evidence="5">6-carboxytetrahydropterin synthase @ Queuosine biosynthesis QueD, PTPS-I</fullName>
        <ecNumber evidence="5">4.1.2.50</ecNumber>
    </submittedName>
</protein>
<evidence type="ECO:0000256" key="3">
    <source>
        <dbReference type="ARBA" id="ARBA00022833"/>
    </source>
</evidence>
<dbReference type="GO" id="GO:0046872">
    <property type="term" value="F:metal ion binding"/>
    <property type="evidence" value="ECO:0007669"/>
    <property type="project" value="UniProtKB-KW"/>
</dbReference>
<dbReference type="Pfam" id="PF01242">
    <property type="entry name" value="PTPS"/>
    <property type="match status" value="1"/>
</dbReference>
<dbReference type="Gene3D" id="3.30.479.10">
    <property type="entry name" value="6-pyruvoyl tetrahydropterin synthase/QueD"/>
    <property type="match status" value="1"/>
</dbReference>
<name>A0A3B1DTM5_9ZZZZ</name>
<dbReference type="GO" id="GO:0070497">
    <property type="term" value="F:6-carboxytetrahydropterin synthase activity"/>
    <property type="evidence" value="ECO:0007669"/>
    <property type="project" value="UniProtKB-EC"/>
</dbReference>
<dbReference type="PANTHER" id="PTHR12589:SF7">
    <property type="entry name" value="6-PYRUVOYL TETRAHYDROBIOPTERIN SYNTHASE"/>
    <property type="match status" value="1"/>
</dbReference>
<dbReference type="AlphaFoldDB" id="A0A3B1DTM5"/>
<dbReference type="InterPro" id="IPR007115">
    <property type="entry name" value="6-PTP_synth/QueD"/>
</dbReference>
<evidence type="ECO:0000256" key="1">
    <source>
        <dbReference type="ARBA" id="ARBA00001947"/>
    </source>
</evidence>
<proteinExistence type="predicted"/>
<accession>A0A3B1DTM5</accession>
<dbReference type="EMBL" id="UOYO01000035">
    <property type="protein sequence ID" value="VAY87817.1"/>
    <property type="molecule type" value="Genomic_DNA"/>
</dbReference>
<dbReference type="PANTHER" id="PTHR12589">
    <property type="entry name" value="PYRUVOYL TETRAHYDROBIOPTERIN SYNTHASE"/>
    <property type="match status" value="1"/>
</dbReference>